<comment type="similarity">
    <text evidence="1">Belongs to the Gfa family.</text>
</comment>
<dbReference type="InterPro" id="IPR011057">
    <property type="entry name" value="Mss4-like_sf"/>
</dbReference>
<sequence length="129" mass="14496">MIKGGCLCGATRYEIGAEPRFTSYCHCEDCRKASGAPVVAWTFFPAGTLRWSHGEPKLLKFAGRERTFCPECGSPLSFFDPSFPSEYEVTTCSLDDPGLMPPHDHTWVEDRLSWFEVADTLPRHARYTG</sequence>
<dbReference type="Proteomes" id="UP000501812">
    <property type="component" value="Chromosome"/>
</dbReference>
<feature type="domain" description="CENP-V/GFA" evidence="5">
    <location>
        <begin position="2"/>
        <end position="104"/>
    </location>
</feature>
<evidence type="ECO:0000256" key="2">
    <source>
        <dbReference type="ARBA" id="ARBA00022723"/>
    </source>
</evidence>
<evidence type="ECO:0000256" key="3">
    <source>
        <dbReference type="ARBA" id="ARBA00022833"/>
    </source>
</evidence>
<keyword evidence="2" id="KW-0479">Metal-binding</keyword>
<dbReference type="PROSITE" id="PS51891">
    <property type="entry name" value="CENP_V_GFA"/>
    <property type="match status" value="1"/>
</dbReference>
<dbReference type="AlphaFoldDB" id="A0A858RDX6"/>
<organism evidence="6 7">
    <name type="scientific">Luteolibacter luteus</name>
    <dbReference type="NCBI Taxonomy" id="2728835"/>
    <lineage>
        <taxon>Bacteria</taxon>
        <taxon>Pseudomonadati</taxon>
        <taxon>Verrucomicrobiota</taxon>
        <taxon>Verrucomicrobiia</taxon>
        <taxon>Verrucomicrobiales</taxon>
        <taxon>Verrucomicrobiaceae</taxon>
        <taxon>Luteolibacter</taxon>
    </lineage>
</organism>
<reference evidence="6 7" key="1">
    <citation type="submission" date="2020-04" db="EMBL/GenBank/DDBJ databases">
        <title>Luteolibacter sp. G-1-1-1 isolated from soil.</title>
        <authorList>
            <person name="Dahal R.H."/>
        </authorList>
    </citation>
    <scope>NUCLEOTIDE SEQUENCE [LARGE SCALE GENOMIC DNA]</scope>
    <source>
        <strain evidence="6 7">G-1-1-1</strain>
    </source>
</reference>
<dbReference type="GO" id="GO:0046872">
    <property type="term" value="F:metal ion binding"/>
    <property type="evidence" value="ECO:0007669"/>
    <property type="project" value="UniProtKB-KW"/>
</dbReference>
<dbReference type="KEGG" id="luo:HHL09_03780"/>
<proteinExistence type="inferred from homology"/>
<evidence type="ECO:0000256" key="4">
    <source>
        <dbReference type="ARBA" id="ARBA00023239"/>
    </source>
</evidence>
<evidence type="ECO:0000259" key="5">
    <source>
        <dbReference type="PROSITE" id="PS51891"/>
    </source>
</evidence>
<evidence type="ECO:0000313" key="6">
    <source>
        <dbReference type="EMBL" id="QJE94932.1"/>
    </source>
</evidence>
<gene>
    <name evidence="6" type="ORF">HHL09_03780</name>
</gene>
<dbReference type="PANTHER" id="PTHR33337:SF40">
    <property type="entry name" value="CENP-V_GFA DOMAIN-CONTAINING PROTEIN-RELATED"/>
    <property type="match status" value="1"/>
</dbReference>
<keyword evidence="3" id="KW-0862">Zinc</keyword>
<dbReference type="Gene3D" id="3.90.1590.10">
    <property type="entry name" value="glutathione-dependent formaldehyde- activating enzyme (gfa)"/>
    <property type="match status" value="1"/>
</dbReference>
<dbReference type="InterPro" id="IPR006913">
    <property type="entry name" value="CENP-V/GFA"/>
</dbReference>
<evidence type="ECO:0000256" key="1">
    <source>
        <dbReference type="ARBA" id="ARBA00005495"/>
    </source>
</evidence>
<accession>A0A858RDX6</accession>
<dbReference type="Pfam" id="PF04828">
    <property type="entry name" value="GFA"/>
    <property type="match status" value="1"/>
</dbReference>
<evidence type="ECO:0000313" key="7">
    <source>
        <dbReference type="Proteomes" id="UP000501812"/>
    </source>
</evidence>
<keyword evidence="7" id="KW-1185">Reference proteome</keyword>
<dbReference type="GO" id="GO:0016846">
    <property type="term" value="F:carbon-sulfur lyase activity"/>
    <property type="evidence" value="ECO:0007669"/>
    <property type="project" value="InterPro"/>
</dbReference>
<dbReference type="EMBL" id="CP051774">
    <property type="protein sequence ID" value="QJE94932.1"/>
    <property type="molecule type" value="Genomic_DNA"/>
</dbReference>
<protein>
    <submittedName>
        <fullName evidence="6">GFA family protein</fullName>
    </submittedName>
</protein>
<dbReference type="SUPFAM" id="SSF51316">
    <property type="entry name" value="Mss4-like"/>
    <property type="match status" value="1"/>
</dbReference>
<name>A0A858RDX6_9BACT</name>
<dbReference type="PANTHER" id="PTHR33337">
    <property type="entry name" value="GFA DOMAIN-CONTAINING PROTEIN"/>
    <property type="match status" value="1"/>
</dbReference>
<dbReference type="RefSeq" id="WP_169453153.1">
    <property type="nucleotide sequence ID" value="NZ_CP051774.1"/>
</dbReference>
<keyword evidence="4" id="KW-0456">Lyase</keyword>